<dbReference type="PROSITE" id="PS51767">
    <property type="entry name" value="PEPTIDASE_A1"/>
    <property type="match status" value="1"/>
</dbReference>
<feature type="compositionally biased region" description="Low complexity" evidence="3">
    <location>
        <begin position="452"/>
        <end position="470"/>
    </location>
</feature>
<dbReference type="EMBL" id="JAGPXC010000006">
    <property type="protein sequence ID" value="KAH6652439.1"/>
    <property type="molecule type" value="Genomic_DNA"/>
</dbReference>
<feature type="transmembrane region" description="Helical" evidence="4">
    <location>
        <begin position="476"/>
        <end position="499"/>
    </location>
</feature>
<dbReference type="PANTHER" id="PTHR47966">
    <property type="entry name" value="BETA-SITE APP-CLEAVING ENZYME, ISOFORM A-RELATED"/>
    <property type="match status" value="1"/>
</dbReference>
<keyword evidence="2" id="KW-1015">Disulfide bond</keyword>
<evidence type="ECO:0000256" key="3">
    <source>
        <dbReference type="SAM" id="MobiDB-lite"/>
    </source>
</evidence>
<proteinExistence type="inferred from homology"/>
<keyword evidence="4" id="KW-0472">Membrane</keyword>
<dbReference type="InterPro" id="IPR001461">
    <property type="entry name" value="Aspartic_peptidase_A1"/>
</dbReference>
<sequence length="543" mass="58236">MKTSALSAVAAAFLSLPSEVVAHVRLPFARQSTTSQSTTERRSVPADIFSAENTYVVNATVGTPPQNLSFALTLSADESWVPDAQYCDADSTYLRYEGCIYGSYNHNVSSTFVRPGTGSFSASYLDGTYAYGDRIRETIGFLGGSSVSNLTMGLAQQSNLWMGVMALGFNDSYSVPNLPDRMLADGLINSTAYSLWIESEDAATGSLLFGAIDTAAIDGTLKRFQVQREHYSSTYSYYTTSNTFDVYIQSFNATRTNDGSLSPLIQNTTALPLITIDPTYSVSVLPEEIATAIWALAGAAYDDLWDYATIPCDYRNNLTGSLAIQLDSVGADGGPILNVPLSDLIVSEDIWSHSSWDYDTNNSTTTCLFGVQTTNDTSYTFSSYEDNWTLGSGMLRRQYMVFDLANEEVAMAPVKFGSVESDSDVIPFSVYGAKIPESTGDDSKCYADDECSSSGSTSRGGSSSGSDNSDSLSGDVIGMIVGFSILGVAMLAVAIWGIIRCCRDNSKYGRTAVVAEKGALDEEDANRAQQTSSISPGDAAARE</sequence>
<dbReference type="RefSeq" id="XP_045956717.1">
    <property type="nucleotide sequence ID" value="XM_046103394.1"/>
</dbReference>
<gene>
    <name evidence="7" type="ORF">BKA67DRAFT_574008</name>
</gene>
<dbReference type="PANTHER" id="PTHR47966:SF73">
    <property type="entry name" value="PEPTIDASE A1 DOMAIN-CONTAINING PROTEIN"/>
    <property type="match status" value="1"/>
</dbReference>
<comment type="similarity">
    <text evidence="1">Belongs to the peptidase A1 family.</text>
</comment>
<dbReference type="SUPFAM" id="SSF50630">
    <property type="entry name" value="Acid proteases"/>
    <property type="match status" value="1"/>
</dbReference>
<dbReference type="InterPro" id="IPR033121">
    <property type="entry name" value="PEPTIDASE_A1"/>
</dbReference>
<feature type="chain" id="PRO_5040327473" evidence="5">
    <location>
        <begin position="23"/>
        <end position="543"/>
    </location>
</feature>
<evidence type="ECO:0000259" key="6">
    <source>
        <dbReference type="PROSITE" id="PS51767"/>
    </source>
</evidence>
<evidence type="ECO:0000256" key="4">
    <source>
        <dbReference type="SAM" id="Phobius"/>
    </source>
</evidence>
<dbReference type="AlphaFoldDB" id="A0A9P8ZVB1"/>
<feature type="domain" description="Peptidase A1" evidence="6">
    <location>
        <begin position="55"/>
        <end position="412"/>
    </location>
</feature>
<dbReference type="Gene3D" id="2.40.70.10">
    <property type="entry name" value="Acid Proteases"/>
    <property type="match status" value="2"/>
</dbReference>
<evidence type="ECO:0000256" key="2">
    <source>
        <dbReference type="PIRSR" id="PIRSR601461-2"/>
    </source>
</evidence>
<dbReference type="Proteomes" id="UP000758603">
    <property type="component" value="Unassembled WGS sequence"/>
</dbReference>
<dbReference type="OrthoDB" id="771136at2759"/>
<keyword evidence="8" id="KW-1185">Reference proteome</keyword>
<reference evidence="7" key="1">
    <citation type="journal article" date="2021" name="Nat. Commun.">
        <title>Genetic determinants of endophytism in the Arabidopsis root mycobiome.</title>
        <authorList>
            <person name="Mesny F."/>
            <person name="Miyauchi S."/>
            <person name="Thiergart T."/>
            <person name="Pickel B."/>
            <person name="Atanasova L."/>
            <person name="Karlsson M."/>
            <person name="Huettel B."/>
            <person name="Barry K.W."/>
            <person name="Haridas S."/>
            <person name="Chen C."/>
            <person name="Bauer D."/>
            <person name="Andreopoulos W."/>
            <person name="Pangilinan J."/>
            <person name="LaButti K."/>
            <person name="Riley R."/>
            <person name="Lipzen A."/>
            <person name="Clum A."/>
            <person name="Drula E."/>
            <person name="Henrissat B."/>
            <person name="Kohler A."/>
            <person name="Grigoriev I.V."/>
            <person name="Martin F.M."/>
            <person name="Hacquard S."/>
        </authorList>
    </citation>
    <scope>NUCLEOTIDE SEQUENCE</scope>
    <source>
        <strain evidence="7">MPI-SDFR-AT-0073</strain>
    </source>
</reference>
<dbReference type="Pfam" id="PF00026">
    <property type="entry name" value="Asp"/>
    <property type="match status" value="1"/>
</dbReference>
<organism evidence="7 8">
    <name type="scientific">Truncatella angustata</name>
    <dbReference type="NCBI Taxonomy" id="152316"/>
    <lineage>
        <taxon>Eukaryota</taxon>
        <taxon>Fungi</taxon>
        <taxon>Dikarya</taxon>
        <taxon>Ascomycota</taxon>
        <taxon>Pezizomycotina</taxon>
        <taxon>Sordariomycetes</taxon>
        <taxon>Xylariomycetidae</taxon>
        <taxon>Amphisphaeriales</taxon>
        <taxon>Sporocadaceae</taxon>
        <taxon>Truncatella</taxon>
    </lineage>
</organism>
<evidence type="ECO:0000256" key="5">
    <source>
        <dbReference type="SAM" id="SignalP"/>
    </source>
</evidence>
<dbReference type="PRINTS" id="PR00792">
    <property type="entry name" value="PEPSIN"/>
</dbReference>
<keyword evidence="4" id="KW-1133">Transmembrane helix</keyword>
<comment type="caution">
    <text evidence="7">The sequence shown here is derived from an EMBL/GenBank/DDBJ whole genome shotgun (WGS) entry which is preliminary data.</text>
</comment>
<accession>A0A9P8ZVB1</accession>
<feature type="region of interest" description="Disordered" evidence="3">
    <location>
        <begin position="440"/>
        <end position="470"/>
    </location>
</feature>
<dbReference type="GeneID" id="70132286"/>
<evidence type="ECO:0000256" key="1">
    <source>
        <dbReference type="ARBA" id="ARBA00007447"/>
    </source>
</evidence>
<feature type="disulfide bond" evidence="2">
    <location>
        <begin position="312"/>
        <end position="367"/>
    </location>
</feature>
<protein>
    <submittedName>
        <fullName evidence="7">Aspartic peptidase domain-containing protein</fullName>
    </submittedName>
</protein>
<evidence type="ECO:0000313" key="8">
    <source>
        <dbReference type="Proteomes" id="UP000758603"/>
    </source>
</evidence>
<dbReference type="InterPro" id="IPR021109">
    <property type="entry name" value="Peptidase_aspartic_dom_sf"/>
</dbReference>
<dbReference type="GO" id="GO:0006508">
    <property type="term" value="P:proteolysis"/>
    <property type="evidence" value="ECO:0007669"/>
    <property type="project" value="InterPro"/>
</dbReference>
<feature type="signal peptide" evidence="5">
    <location>
        <begin position="1"/>
        <end position="22"/>
    </location>
</feature>
<evidence type="ECO:0000313" key="7">
    <source>
        <dbReference type="EMBL" id="KAH6652439.1"/>
    </source>
</evidence>
<keyword evidence="4" id="KW-0812">Transmembrane</keyword>
<dbReference type="GO" id="GO:0004190">
    <property type="term" value="F:aspartic-type endopeptidase activity"/>
    <property type="evidence" value="ECO:0007669"/>
    <property type="project" value="InterPro"/>
</dbReference>
<keyword evidence="5" id="KW-0732">Signal</keyword>
<feature type="region of interest" description="Disordered" evidence="3">
    <location>
        <begin position="519"/>
        <end position="543"/>
    </location>
</feature>
<name>A0A9P8ZVB1_9PEZI</name>